<keyword evidence="8 10" id="KW-0411">Iron-sulfur</keyword>
<dbReference type="AlphaFoldDB" id="A0A4R3JLB6"/>
<comment type="caution">
    <text evidence="12">The sequence shown here is derived from an EMBL/GenBank/DDBJ whole genome shotgun (WGS) entry which is preliminary data.</text>
</comment>
<accession>A0A4R3JLB6</accession>
<dbReference type="GO" id="GO:0051539">
    <property type="term" value="F:4 iron, 4 sulfur cluster binding"/>
    <property type="evidence" value="ECO:0007669"/>
    <property type="project" value="UniProtKB-UniRule"/>
</dbReference>
<dbReference type="InterPro" id="IPR007197">
    <property type="entry name" value="rSAM"/>
</dbReference>
<dbReference type="InterPro" id="IPR013785">
    <property type="entry name" value="Aldolase_TIM"/>
</dbReference>
<dbReference type="GO" id="GO:0046872">
    <property type="term" value="F:metal ion binding"/>
    <property type="evidence" value="ECO:0007669"/>
    <property type="project" value="UniProtKB-UniRule"/>
</dbReference>
<evidence type="ECO:0000256" key="6">
    <source>
        <dbReference type="ARBA" id="ARBA00022723"/>
    </source>
</evidence>
<comment type="cofactor">
    <cofactor evidence="1">
        <name>[4Fe-4S] cluster</name>
        <dbReference type="ChEBI" id="CHEBI:49883"/>
    </cofactor>
</comment>
<dbReference type="SMART" id="SM00729">
    <property type="entry name" value="Elp3"/>
    <property type="match status" value="1"/>
</dbReference>
<dbReference type="Gene3D" id="3.20.20.70">
    <property type="entry name" value="Aldolase class I"/>
    <property type="match status" value="1"/>
</dbReference>
<evidence type="ECO:0000256" key="8">
    <source>
        <dbReference type="ARBA" id="ARBA00023014"/>
    </source>
</evidence>
<keyword evidence="7 10" id="KW-0408">Iron</keyword>
<dbReference type="GO" id="GO:0005737">
    <property type="term" value="C:cytoplasm"/>
    <property type="evidence" value="ECO:0007669"/>
    <property type="project" value="UniProtKB-SubCell"/>
</dbReference>
<sequence>MPMRSENSSRLALTEDWQHGGFGLYIHWPFCAAKCPYCDFNSHVSRQIDQDRWARAYLSEIERVGALTKGRVLNTVFFGGGTPSLMSPDTVHAILDRVRRVWPMANDPEITLEANPGSVDTANFEAYAQAGVNRVSMGIQALNDTDLRRLGRIHSVADARAAFDIARKQFDRVSFDLIYARQDQSLSAWEAELRAALSMAVDHLSLYQLTVENGTAFGDRFLAGGLRGLPDDDLSADMYQLTQDVCGEHDMFAYEVSNHARAGAESRHNRIYWQYGDYAGIGPGAHGRLTINGQKLATVGWSMPDKWISTAERGDGTKDSTALSALDQAQEYLLLGLRISEGIDLDRLTTFGRTYVDDNKIDELVSLGMVTRRGNRLAATSRGRLVLNAVIEELMPLE</sequence>
<dbReference type="Pfam" id="PF04055">
    <property type="entry name" value="Radical_SAM"/>
    <property type="match status" value="1"/>
</dbReference>
<comment type="subcellular location">
    <subcellularLocation>
        <location evidence="10">Cytoplasm</location>
    </subcellularLocation>
</comment>
<dbReference type="EMBL" id="SLZU01000002">
    <property type="protein sequence ID" value="TCS66370.1"/>
    <property type="molecule type" value="Genomic_DNA"/>
</dbReference>
<dbReference type="PANTHER" id="PTHR13932">
    <property type="entry name" value="COPROPORPHYRINIGEN III OXIDASE"/>
    <property type="match status" value="1"/>
</dbReference>
<dbReference type="SFLD" id="SFLDF00562">
    <property type="entry name" value="HemN-like__clustered_with_heat"/>
    <property type="match status" value="1"/>
</dbReference>
<evidence type="ECO:0000256" key="7">
    <source>
        <dbReference type="ARBA" id="ARBA00023004"/>
    </source>
</evidence>
<evidence type="ECO:0000256" key="5">
    <source>
        <dbReference type="ARBA" id="ARBA00022691"/>
    </source>
</evidence>
<name>A0A4R3JLB6_9RHOB</name>
<reference evidence="12 13" key="1">
    <citation type="submission" date="2019-03" db="EMBL/GenBank/DDBJ databases">
        <title>Genomic Encyclopedia of Type Strains, Phase IV (KMG-IV): sequencing the most valuable type-strain genomes for metagenomic binning, comparative biology and taxonomic classification.</title>
        <authorList>
            <person name="Goeker M."/>
        </authorList>
    </citation>
    <scope>NUCLEOTIDE SEQUENCE [LARGE SCALE GENOMIC DNA]</scope>
    <source>
        <strain evidence="12 13">DSM 104836</strain>
    </source>
</reference>
<keyword evidence="10" id="KW-0004">4Fe-4S</keyword>
<gene>
    <name evidence="12" type="ORF">EDD52_102187</name>
</gene>
<dbReference type="InterPro" id="IPR010723">
    <property type="entry name" value="HemN_C"/>
</dbReference>
<evidence type="ECO:0000256" key="2">
    <source>
        <dbReference type="ARBA" id="ARBA00006100"/>
    </source>
</evidence>
<dbReference type="InterPro" id="IPR004559">
    <property type="entry name" value="HemW-like"/>
</dbReference>
<comment type="similarity">
    <text evidence="2">Belongs to the anaerobic coproporphyrinogen-III oxidase family. HemW subfamily.</text>
</comment>
<dbReference type="InterPro" id="IPR006638">
    <property type="entry name" value="Elp3/MiaA/NifB-like_rSAM"/>
</dbReference>
<keyword evidence="13" id="KW-1185">Reference proteome</keyword>
<dbReference type="CDD" id="cd01335">
    <property type="entry name" value="Radical_SAM"/>
    <property type="match status" value="1"/>
</dbReference>
<organism evidence="12 13">
    <name type="scientific">Primorskyibacter sedentarius</name>
    <dbReference type="NCBI Taxonomy" id="745311"/>
    <lineage>
        <taxon>Bacteria</taxon>
        <taxon>Pseudomonadati</taxon>
        <taxon>Pseudomonadota</taxon>
        <taxon>Alphaproteobacteria</taxon>
        <taxon>Rhodobacterales</taxon>
        <taxon>Roseobacteraceae</taxon>
        <taxon>Primorskyibacter</taxon>
    </lineage>
</organism>
<evidence type="ECO:0000256" key="1">
    <source>
        <dbReference type="ARBA" id="ARBA00001966"/>
    </source>
</evidence>
<dbReference type="SUPFAM" id="SSF102114">
    <property type="entry name" value="Radical SAM enzymes"/>
    <property type="match status" value="1"/>
</dbReference>
<keyword evidence="9 10" id="KW-0143">Chaperone</keyword>
<dbReference type="InterPro" id="IPR034505">
    <property type="entry name" value="Coproporphyrinogen-III_oxidase"/>
</dbReference>
<evidence type="ECO:0000259" key="11">
    <source>
        <dbReference type="PROSITE" id="PS51918"/>
    </source>
</evidence>
<evidence type="ECO:0000313" key="12">
    <source>
        <dbReference type="EMBL" id="TCS66370.1"/>
    </source>
</evidence>
<keyword evidence="6 10" id="KW-0479">Metal-binding</keyword>
<evidence type="ECO:0000256" key="3">
    <source>
        <dbReference type="ARBA" id="ARBA00017228"/>
    </source>
</evidence>
<dbReference type="PROSITE" id="PS51918">
    <property type="entry name" value="RADICAL_SAM"/>
    <property type="match status" value="1"/>
</dbReference>
<feature type="domain" description="Radical SAM core" evidence="11">
    <location>
        <begin position="16"/>
        <end position="253"/>
    </location>
</feature>
<evidence type="ECO:0000256" key="10">
    <source>
        <dbReference type="RuleBase" id="RU364116"/>
    </source>
</evidence>
<evidence type="ECO:0000256" key="4">
    <source>
        <dbReference type="ARBA" id="ARBA00022617"/>
    </source>
</evidence>
<dbReference type="GO" id="GO:0004109">
    <property type="term" value="F:coproporphyrinogen oxidase activity"/>
    <property type="evidence" value="ECO:0007669"/>
    <property type="project" value="InterPro"/>
</dbReference>
<keyword evidence="10" id="KW-0963">Cytoplasm</keyword>
<comment type="function">
    <text evidence="10">Probably acts as a heme chaperone, transferring heme to an unknown acceptor. Binds one molecule of heme per monomer, possibly covalently. Binds 1 [4Fe-4S] cluster. The cluster is coordinated with 3 cysteines and an exchangeable S-adenosyl-L-methionine.</text>
</comment>
<dbReference type="SFLD" id="SFLDF00288">
    <property type="entry name" value="HemN-like__clustered_with_nucl"/>
    <property type="match status" value="1"/>
</dbReference>
<proteinExistence type="inferred from homology"/>
<dbReference type="InterPro" id="IPR058240">
    <property type="entry name" value="rSAM_sf"/>
</dbReference>
<dbReference type="Proteomes" id="UP000295696">
    <property type="component" value="Unassembled WGS sequence"/>
</dbReference>
<evidence type="ECO:0000256" key="9">
    <source>
        <dbReference type="ARBA" id="ARBA00023186"/>
    </source>
</evidence>
<keyword evidence="5 10" id="KW-0949">S-adenosyl-L-methionine</keyword>
<dbReference type="SFLD" id="SFLDS00029">
    <property type="entry name" value="Radical_SAM"/>
    <property type="match status" value="1"/>
</dbReference>
<keyword evidence="4 10" id="KW-0349">Heme</keyword>
<protein>
    <recommendedName>
        <fullName evidence="3 10">Heme chaperone HemW</fullName>
    </recommendedName>
</protein>
<dbReference type="Pfam" id="PF06969">
    <property type="entry name" value="HemN_C"/>
    <property type="match status" value="1"/>
</dbReference>
<dbReference type="NCBIfam" id="TIGR00539">
    <property type="entry name" value="hemN_rel"/>
    <property type="match status" value="1"/>
</dbReference>
<dbReference type="GO" id="GO:0006779">
    <property type="term" value="P:porphyrin-containing compound biosynthetic process"/>
    <property type="evidence" value="ECO:0007669"/>
    <property type="project" value="InterPro"/>
</dbReference>
<evidence type="ECO:0000313" key="13">
    <source>
        <dbReference type="Proteomes" id="UP000295696"/>
    </source>
</evidence>
<dbReference type="SFLD" id="SFLDG01065">
    <property type="entry name" value="anaerobic_coproporphyrinogen-I"/>
    <property type="match status" value="1"/>
</dbReference>
<dbReference type="PANTHER" id="PTHR13932:SF5">
    <property type="entry name" value="RADICAL S-ADENOSYL METHIONINE DOMAIN-CONTAINING PROTEIN 1, MITOCHONDRIAL"/>
    <property type="match status" value="1"/>
</dbReference>